<dbReference type="InterPro" id="IPR001412">
    <property type="entry name" value="aa-tRNA-synth_I_CS"/>
</dbReference>
<comment type="caution">
    <text evidence="15">The sequence shown here is derived from an EMBL/GenBank/DDBJ whole genome shotgun (WGS) entry which is preliminary data.</text>
</comment>
<keyword evidence="8 11" id="KW-0648">Protein biosynthesis</keyword>
<dbReference type="EC" id="6.1.1.19" evidence="11"/>
<dbReference type="GO" id="GO:0005524">
    <property type="term" value="F:ATP binding"/>
    <property type="evidence" value="ECO:0007669"/>
    <property type="project" value="UniProtKB-UniRule"/>
</dbReference>
<dbReference type="InterPro" id="IPR009080">
    <property type="entry name" value="tRNAsynth_Ia_anticodon-bd"/>
</dbReference>
<dbReference type="FunFam" id="3.30.1360.70:FF:000003">
    <property type="entry name" value="Arginine--tRNA ligase"/>
    <property type="match status" value="1"/>
</dbReference>
<dbReference type="PANTHER" id="PTHR11956">
    <property type="entry name" value="ARGINYL-TRNA SYNTHETASE"/>
    <property type="match status" value="1"/>
</dbReference>
<dbReference type="Pfam" id="PF03485">
    <property type="entry name" value="Arg_tRNA_synt_N"/>
    <property type="match status" value="1"/>
</dbReference>
<keyword evidence="5 11" id="KW-0436">Ligase</keyword>
<dbReference type="EMBL" id="BMJD01000005">
    <property type="protein sequence ID" value="GGB34950.1"/>
    <property type="molecule type" value="Genomic_DNA"/>
</dbReference>
<dbReference type="InterPro" id="IPR008909">
    <property type="entry name" value="DALR_anticod-bd"/>
</dbReference>
<evidence type="ECO:0000256" key="5">
    <source>
        <dbReference type="ARBA" id="ARBA00022598"/>
    </source>
</evidence>
<dbReference type="GO" id="GO:0005737">
    <property type="term" value="C:cytoplasm"/>
    <property type="evidence" value="ECO:0007669"/>
    <property type="project" value="UniProtKB-SubCell"/>
</dbReference>
<sequence length="555" mass="62620">MNVLAQTEETLKQEIAKAVIKANLAAEAELPDIILEKPKDKAHGDFASNIAMQLARIAKKAPRQIAEDIVANLDQTKAAIEKVEIAGPGFINFFTKNDLLGELIPTILQADHAYGRSNAGRGEKIQVEFVSVNPTGDLHLGHARGAAFGDVLCNVLDTAGYKVQREYYMNDAGKQIDNLALSVETRYLQALNIDAEMPEDSYRGKDIVGIGEELAKKYGNKWVNADRDERLAFFKEYGLEYEMGKLKKDLTDFGVHFDNWFSERSLYKDNKITDALNTLKQGGYIYEKDGATWFRSTEFGDDKDRVLIKQDGGYTYLTPDIAYHQNKLERGFDKIINVWGADHHGYIPRMRAAIQALGYEKEKFAVKIIQMVNLFENGEKIRMSKRTGNAVALRELMDEVGVDAVRYFFVMRSNDSQLDFDLSLARSQSNDNPVYYVQYAHARICTMLKQAEDRDLIDEHYDASLLTAEKELDLLKKLGEFPQTIADAAEKETPHKVTQYIFELASLLHSFYNAEKVLDAENPERTKARIALMKAVRITIANGLSLIGVKAPEKM</sequence>
<keyword evidence="7 11" id="KW-0067">ATP-binding</keyword>
<reference evidence="15" key="2">
    <citation type="submission" date="2020-09" db="EMBL/GenBank/DDBJ databases">
        <authorList>
            <person name="Sun Q."/>
            <person name="Zhou Y."/>
        </authorList>
    </citation>
    <scope>NUCLEOTIDE SEQUENCE</scope>
    <source>
        <strain evidence="15">CGMCC 1.15454</strain>
    </source>
</reference>
<dbReference type="Proteomes" id="UP000621492">
    <property type="component" value="Unassembled WGS sequence"/>
</dbReference>
<evidence type="ECO:0000313" key="15">
    <source>
        <dbReference type="EMBL" id="GGB34950.1"/>
    </source>
</evidence>
<evidence type="ECO:0000256" key="9">
    <source>
        <dbReference type="ARBA" id="ARBA00023146"/>
    </source>
</evidence>
<evidence type="ECO:0000313" key="16">
    <source>
        <dbReference type="Proteomes" id="UP000621492"/>
    </source>
</evidence>
<evidence type="ECO:0000256" key="1">
    <source>
        <dbReference type="ARBA" id="ARBA00004496"/>
    </source>
</evidence>
<dbReference type="InterPro" id="IPR001278">
    <property type="entry name" value="Arg-tRNA-ligase"/>
</dbReference>
<evidence type="ECO:0000259" key="13">
    <source>
        <dbReference type="SMART" id="SM00836"/>
    </source>
</evidence>
<dbReference type="GO" id="GO:0004814">
    <property type="term" value="F:arginine-tRNA ligase activity"/>
    <property type="evidence" value="ECO:0007669"/>
    <property type="project" value="UniProtKB-UniRule"/>
</dbReference>
<dbReference type="InterPro" id="IPR036695">
    <property type="entry name" value="Arg-tRNA-synth_N_sf"/>
</dbReference>
<dbReference type="NCBIfam" id="TIGR00456">
    <property type="entry name" value="argS"/>
    <property type="match status" value="1"/>
</dbReference>
<dbReference type="InterPro" id="IPR005148">
    <property type="entry name" value="Arg-tRNA-synth_N"/>
</dbReference>
<dbReference type="SUPFAM" id="SSF55190">
    <property type="entry name" value="Arginyl-tRNA synthetase (ArgRS), N-terminal 'additional' domain"/>
    <property type="match status" value="1"/>
</dbReference>
<evidence type="ECO:0000256" key="7">
    <source>
        <dbReference type="ARBA" id="ARBA00022840"/>
    </source>
</evidence>
<proteinExistence type="inferred from homology"/>
<keyword evidence="9 11" id="KW-0030">Aminoacyl-tRNA synthetase</keyword>
<dbReference type="Gene3D" id="3.40.50.620">
    <property type="entry name" value="HUPs"/>
    <property type="match status" value="1"/>
</dbReference>
<evidence type="ECO:0000256" key="4">
    <source>
        <dbReference type="ARBA" id="ARBA00022490"/>
    </source>
</evidence>
<comment type="subunit">
    <text evidence="3 11">Monomer.</text>
</comment>
<dbReference type="Pfam" id="PF05746">
    <property type="entry name" value="DALR_1"/>
    <property type="match status" value="1"/>
</dbReference>
<keyword evidence="6 11" id="KW-0547">Nucleotide-binding</keyword>
<evidence type="ECO:0000256" key="8">
    <source>
        <dbReference type="ARBA" id="ARBA00022917"/>
    </source>
</evidence>
<dbReference type="SUPFAM" id="SSF52374">
    <property type="entry name" value="Nucleotidylyl transferase"/>
    <property type="match status" value="1"/>
</dbReference>
<comment type="similarity">
    <text evidence="2 11 12">Belongs to the class-I aminoacyl-tRNA synthetase family.</text>
</comment>
<dbReference type="Gene3D" id="3.30.1360.70">
    <property type="entry name" value="Arginyl tRNA synthetase N-terminal domain"/>
    <property type="match status" value="1"/>
</dbReference>
<dbReference type="SUPFAM" id="SSF47323">
    <property type="entry name" value="Anticodon-binding domain of a subclass of class I aminoacyl-tRNA synthetases"/>
    <property type="match status" value="1"/>
</dbReference>
<evidence type="ECO:0000256" key="10">
    <source>
        <dbReference type="ARBA" id="ARBA00049339"/>
    </source>
</evidence>
<comment type="subcellular location">
    <subcellularLocation>
        <location evidence="1 11">Cytoplasm</location>
    </subcellularLocation>
</comment>
<reference evidence="15" key="1">
    <citation type="journal article" date="2014" name="Int. J. Syst. Evol. Microbiol.">
        <title>Complete genome sequence of Corynebacterium casei LMG S-19264T (=DSM 44701T), isolated from a smear-ripened cheese.</title>
        <authorList>
            <consortium name="US DOE Joint Genome Institute (JGI-PGF)"/>
            <person name="Walter F."/>
            <person name="Albersmeier A."/>
            <person name="Kalinowski J."/>
            <person name="Ruckert C."/>
        </authorList>
    </citation>
    <scope>NUCLEOTIDE SEQUENCE</scope>
    <source>
        <strain evidence="15">CGMCC 1.15454</strain>
    </source>
</reference>
<evidence type="ECO:0000256" key="11">
    <source>
        <dbReference type="HAMAP-Rule" id="MF_00123"/>
    </source>
</evidence>
<dbReference type="CDD" id="cd00671">
    <property type="entry name" value="ArgRS_core"/>
    <property type="match status" value="1"/>
</dbReference>
<evidence type="ECO:0000256" key="6">
    <source>
        <dbReference type="ARBA" id="ARBA00022741"/>
    </source>
</evidence>
<dbReference type="HAMAP" id="MF_00123">
    <property type="entry name" value="Arg_tRNA_synth"/>
    <property type="match status" value="1"/>
</dbReference>
<dbReference type="SMART" id="SM01016">
    <property type="entry name" value="Arg_tRNA_synt_N"/>
    <property type="match status" value="1"/>
</dbReference>
<dbReference type="SMART" id="SM00836">
    <property type="entry name" value="DALR_1"/>
    <property type="match status" value="1"/>
</dbReference>
<evidence type="ECO:0000256" key="12">
    <source>
        <dbReference type="RuleBase" id="RU363038"/>
    </source>
</evidence>
<feature type="short sequence motif" description="'HIGH' region" evidence="11">
    <location>
        <begin position="132"/>
        <end position="142"/>
    </location>
</feature>
<dbReference type="Gene3D" id="1.10.730.10">
    <property type="entry name" value="Isoleucyl-tRNA Synthetase, Domain 1"/>
    <property type="match status" value="1"/>
</dbReference>
<keyword evidence="4 11" id="KW-0963">Cytoplasm</keyword>
<accession>A0A9W5TVD1</accession>
<feature type="domain" description="Arginyl tRNA synthetase N-terminal" evidence="14">
    <location>
        <begin position="9"/>
        <end position="95"/>
    </location>
</feature>
<evidence type="ECO:0000256" key="2">
    <source>
        <dbReference type="ARBA" id="ARBA00005594"/>
    </source>
</evidence>
<organism evidence="15 16">
    <name type="scientific">Lentibacillus populi</name>
    <dbReference type="NCBI Taxonomy" id="1827502"/>
    <lineage>
        <taxon>Bacteria</taxon>
        <taxon>Bacillati</taxon>
        <taxon>Bacillota</taxon>
        <taxon>Bacilli</taxon>
        <taxon>Bacillales</taxon>
        <taxon>Bacillaceae</taxon>
        <taxon>Lentibacillus</taxon>
    </lineage>
</organism>
<dbReference type="PANTHER" id="PTHR11956:SF5">
    <property type="entry name" value="ARGININE--TRNA LIGASE, CYTOPLASMIC"/>
    <property type="match status" value="1"/>
</dbReference>
<protein>
    <recommendedName>
        <fullName evidence="11">Arginine--tRNA ligase</fullName>
        <ecNumber evidence="11">6.1.1.19</ecNumber>
    </recommendedName>
    <alternativeName>
        <fullName evidence="11">Arginyl-tRNA synthetase</fullName>
        <shortName evidence="11">ArgRS</shortName>
    </alternativeName>
</protein>
<comment type="catalytic activity">
    <reaction evidence="10 11">
        <text>tRNA(Arg) + L-arginine + ATP = L-arginyl-tRNA(Arg) + AMP + diphosphate</text>
        <dbReference type="Rhea" id="RHEA:20301"/>
        <dbReference type="Rhea" id="RHEA-COMP:9658"/>
        <dbReference type="Rhea" id="RHEA-COMP:9673"/>
        <dbReference type="ChEBI" id="CHEBI:30616"/>
        <dbReference type="ChEBI" id="CHEBI:32682"/>
        <dbReference type="ChEBI" id="CHEBI:33019"/>
        <dbReference type="ChEBI" id="CHEBI:78442"/>
        <dbReference type="ChEBI" id="CHEBI:78513"/>
        <dbReference type="ChEBI" id="CHEBI:456215"/>
        <dbReference type="EC" id="6.1.1.19"/>
    </reaction>
</comment>
<dbReference type="Pfam" id="PF00750">
    <property type="entry name" value="tRNA-synt_1d"/>
    <property type="match status" value="1"/>
</dbReference>
<dbReference type="FunFam" id="3.40.50.620:FF:000062">
    <property type="entry name" value="Arginine--tRNA ligase"/>
    <property type="match status" value="1"/>
</dbReference>
<dbReference type="GO" id="GO:0006420">
    <property type="term" value="P:arginyl-tRNA aminoacylation"/>
    <property type="evidence" value="ECO:0007669"/>
    <property type="project" value="UniProtKB-UniRule"/>
</dbReference>
<dbReference type="PROSITE" id="PS00178">
    <property type="entry name" value="AA_TRNA_LIGASE_I"/>
    <property type="match status" value="1"/>
</dbReference>
<dbReference type="PRINTS" id="PR01038">
    <property type="entry name" value="TRNASYNTHARG"/>
</dbReference>
<keyword evidence="16" id="KW-1185">Reference proteome</keyword>
<evidence type="ECO:0000259" key="14">
    <source>
        <dbReference type="SMART" id="SM01016"/>
    </source>
</evidence>
<dbReference type="FunFam" id="1.10.730.10:FF:000008">
    <property type="entry name" value="Arginine--tRNA ligase"/>
    <property type="match status" value="1"/>
</dbReference>
<gene>
    <name evidence="11 15" type="primary">argS</name>
    <name evidence="15" type="ORF">GCM10011409_10510</name>
</gene>
<feature type="domain" description="DALR anticodon binding" evidence="13">
    <location>
        <begin position="437"/>
        <end position="555"/>
    </location>
</feature>
<dbReference type="InterPro" id="IPR014729">
    <property type="entry name" value="Rossmann-like_a/b/a_fold"/>
</dbReference>
<evidence type="ECO:0000256" key="3">
    <source>
        <dbReference type="ARBA" id="ARBA00011245"/>
    </source>
</evidence>
<dbReference type="AlphaFoldDB" id="A0A9W5TVD1"/>
<dbReference type="CDD" id="cd07956">
    <property type="entry name" value="Anticodon_Ia_Arg"/>
    <property type="match status" value="1"/>
</dbReference>
<dbReference type="InterPro" id="IPR035684">
    <property type="entry name" value="ArgRS_core"/>
</dbReference>
<name>A0A9W5TVD1_9BACI</name>
<dbReference type="RefSeq" id="WP_188724761.1">
    <property type="nucleotide sequence ID" value="NZ_BMJD01000005.1"/>
</dbReference>